<accession>A0A376B7G9</accession>
<organism evidence="6 7">
    <name type="scientific">Saccharomycodes ludwigii</name>
    <dbReference type="NCBI Taxonomy" id="36035"/>
    <lineage>
        <taxon>Eukaryota</taxon>
        <taxon>Fungi</taxon>
        <taxon>Dikarya</taxon>
        <taxon>Ascomycota</taxon>
        <taxon>Saccharomycotina</taxon>
        <taxon>Saccharomycetes</taxon>
        <taxon>Saccharomycodales</taxon>
        <taxon>Saccharomycodaceae</taxon>
        <taxon>Saccharomycodes</taxon>
    </lineage>
</organism>
<feature type="region of interest" description="Disordered" evidence="3">
    <location>
        <begin position="373"/>
        <end position="397"/>
    </location>
</feature>
<dbReference type="InterPro" id="IPR050935">
    <property type="entry name" value="Bromo_chromatin_reader"/>
</dbReference>
<dbReference type="GO" id="GO:0006338">
    <property type="term" value="P:chromatin remodeling"/>
    <property type="evidence" value="ECO:0007669"/>
    <property type="project" value="TreeGrafter"/>
</dbReference>
<feature type="compositionally biased region" description="Polar residues" evidence="3">
    <location>
        <begin position="197"/>
        <end position="212"/>
    </location>
</feature>
<evidence type="ECO:0000256" key="3">
    <source>
        <dbReference type="SAM" id="MobiDB-lite"/>
    </source>
</evidence>
<evidence type="ECO:0000256" key="1">
    <source>
        <dbReference type="ARBA" id="ARBA00023117"/>
    </source>
</evidence>
<evidence type="ECO:0000259" key="4">
    <source>
        <dbReference type="PROSITE" id="PS50014"/>
    </source>
</evidence>
<evidence type="ECO:0000259" key="5">
    <source>
        <dbReference type="PROSITE" id="PS51525"/>
    </source>
</evidence>
<dbReference type="InterPro" id="IPR018359">
    <property type="entry name" value="Bromodomain_CS"/>
</dbReference>
<gene>
    <name evidence="6" type="ORF">SCODWIG_02280</name>
</gene>
<dbReference type="SUPFAM" id="SSF47370">
    <property type="entry name" value="Bromodomain"/>
    <property type="match status" value="2"/>
</dbReference>
<dbReference type="InterPro" id="IPR001487">
    <property type="entry name" value="Bromodomain"/>
</dbReference>
<dbReference type="SMART" id="SM00297">
    <property type="entry name" value="BROMO"/>
    <property type="match status" value="2"/>
</dbReference>
<dbReference type="PANTHER" id="PTHR22880">
    <property type="entry name" value="FALZ-RELATED BROMODOMAIN-CONTAINING PROTEINS"/>
    <property type="match status" value="1"/>
</dbReference>
<proteinExistence type="predicted"/>
<feature type="compositionally biased region" description="Polar residues" evidence="3">
    <location>
        <begin position="27"/>
        <end position="40"/>
    </location>
</feature>
<sequence>MTSEQVFASTPAHSTATASSTIATSTNDSIQSQQLDNNCIKQEKDDHHDITTPVTTNSTTNILKRQIEEQQQYTTNPNADNSATAANSVNGNSSRQNSNLDNTFKDSEENEQPEQHQDKKIKLDKNADGDTTSSKIPPEKEKEEEEEVVVDQNKSTGNIETAPADNSIVKTTNDATDNKEGTLEKKEEEEVKHNNNTSKIETATNANISPNQDKSKEQQEGEKKVQDQEETGDPTNVELEQKLPTVPAPAPPLEPDMNNLPEIPLPPHQAKQALTSIKAVKRLKDAVPFLKPVDIVALNIPFYYNYIKRPMDLGTMEKKLEVKAYATVEQFIADFNLMVDNCIKFNGPGSGIAQMARNIQASFEKHMLHMPSRELPKPKSSVSNTAVGNQKKNSRNGGDDLIVIRRVSGGNNGRPKREIHPPKTKDIYSEDIANTRPKTKKVIQELNFAKQVVKELMSKKYGNINFPFLEPVDAVALNCPDYFDYVKEPMDLGTVQSKLNNNKYETISDVEKDIKLIFHNCYTFNPEGTDVNVMGHRLEEIFNKRWAAKPTRPAGSTSNNATSAISSTGASNYLDGNENGGTDAADNGYESEDIDIDETLITNPAIQYLEQQLIKMKAELQKLKKQELEKIRKERRGAKNLAKNKRSTNGNSGRRKNVTTTSNTNNNSGTGGGSVTKKKNGVIRRRRSKNDNSSLSADRFKTVVTYDMKKIISEKINELSNEKLNAVVEIIKNSSPDHGNTNGDEYELDLDDLDNNTILTIYNSFFTNMNNNNNNNNNNNDTSNSTNSVNGVSHGSTNVNGTDFPKMNSLHSDSSNVDVENSLSPQTMGPKVQRRRRSKLLSEEEQNMQIEKIQKKLEILNNASPQSTASFSHSHDGYSSSSEDVSSESEEE</sequence>
<feature type="compositionally biased region" description="Low complexity" evidence="3">
    <location>
        <begin position="51"/>
        <end position="60"/>
    </location>
</feature>
<feature type="compositionally biased region" description="Low complexity" evidence="3">
    <location>
        <begin position="8"/>
        <end position="26"/>
    </location>
</feature>
<keyword evidence="1 2" id="KW-0103">Bromodomain</keyword>
<feature type="domain" description="NET" evidence="5">
    <location>
        <begin position="694"/>
        <end position="776"/>
    </location>
</feature>
<feature type="compositionally biased region" description="Basic and acidic residues" evidence="3">
    <location>
        <begin position="176"/>
        <end position="193"/>
    </location>
</feature>
<evidence type="ECO:0000313" key="7">
    <source>
        <dbReference type="Proteomes" id="UP000262825"/>
    </source>
</evidence>
<dbReference type="CDD" id="cd05500">
    <property type="entry name" value="Bromo_BDF1_2_I"/>
    <property type="match status" value="1"/>
</dbReference>
<dbReference type="Gene3D" id="1.20.920.10">
    <property type="entry name" value="Bromodomain-like"/>
    <property type="match status" value="2"/>
</dbReference>
<feature type="compositionally biased region" description="Polar residues" evidence="3">
    <location>
        <begin position="380"/>
        <end position="391"/>
    </location>
</feature>
<feature type="region of interest" description="Disordered" evidence="3">
    <location>
        <begin position="772"/>
        <end position="892"/>
    </location>
</feature>
<dbReference type="PANTHER" id="PTHR22880:SF225">
    <property type="entry name" value="BROMODOMAIN-CONTAINING PROTEIN BET-1-RELATED"/>
    <property type="match status" value="1"/>
</dbReference>
<feature type="compositionally biased region" description="Polar residues" evidence="3">
    <location>
        <begin position="69"/>
        <end position="102"/>
    </location>
</feature>
<dbReference type="VEuPathDB" id="FungiDB:SCODWIG_02280"/>
<feature type="region of interest" description="Disordered" evidence="3">
    <location>
        <begin position="1"/>
        <end position="266"/>
    </location>
</feature>
<feature type="compositionally biased region" description="Basic and acidic residues" evidence="3">
    <location>
        <begin position="103"/>
        <end position="128"/>
    </location>
</feature>
<feature type="compositionally biased region" description="Polar residues" evidence="3">
    <location>
        <begin position="791"/>
        <end position="801"/>
    </location>
</feature>
<dbReference type="PROSITE" id="PS00633">
    <property type="entry name" value="BROMODOMAIN_1"/>
    <property type="match status" value="2"/>
</dbReference>
<feature type="compositionally biased region" description="Basic residues" evidence="3">
    <location>
        <begin position="633"/>
        <end position="646"/>
    </location>
</feature>
<dbReference type="GO" id="GO:0006355">
    <property type="term" value="P:regulation of DNA-templated transcription"/>
    <property type="evidence" value="ECO:0007669"/>
    <property type="project" value="TreeGrafter"/>
</dbReference>
<evidence type="ECO:0000256" key="2">
    <source>
        <dbReference type="PROSITE-ProRule" id="PRU00035"/>
    </source>
</evidence>
<protein>
    <recommendedName>
        <fullName evidence="8">Bromodomain-containing factor 1</fullName>
    </recommendedName>
</protein>
<feature type="compositionally biased region" description="Polar residues" evidence="3">
    <location>
        <begin position="809"/>
        <end position="827"/>
    </location>
</feature>
<feature type="compositionally biased region" description="Low complexity" evidence="3">
    <location>
        <begin position="772"/>
        <end position="790"/>
    </location>
</feature>
<dbReference type="PROSITE" id="PS50014">
    <property type="entry name" value="BROMODOMAIN_2"/>
    <property type="match status" value="2"/>
</dbReference>
<dbReference type="Pfam" id="PF17035">
    <property type="entry name" value="BET"/>
    <property type="match status" value="1"/>
</dbReference>
<dbReference type="Proteomes" id="UP000262825">
    <property type="component" value="Unassembled WGS sequence"/>
</dbReference>
<feature type="compositionally biased region" description="Low complexity" evidence="3">
    <location>
        <begin position="554"/>
        <end position="572"/>
    </location>
</feature>
<feature type="compositionally biased region" description="Low complexity" evidence="3">
    <location>
        <begin position="658"/>
        <end position="668"/>
    </location>
</feature>
<evidence type="ECO:0000313" key="6">
    <source>
        <dbReference type="EMBL" id="SSD60519.1"/>
    </source>
</evidence>
<feature type="domain" description="Bromo" evidence="4">
    <location>
        <begin position="460"/>
        <end position="532"/>
    </location>
</feature>
<name>A0A376B7G9_9ASCO</name>
<dbReference type="Gene3D" id="1.20.1270.220">
    <property type="match status" value="1"/>
</dbReference>
<feature type="compositionally biased region" description="Basic and acidic residues" evidence="3">
    <location>
        <begin position="213"/>
        <end position="227"/>
    </location>
</feature>
<dbReference type="EMBL" id="UFAJ01000377">
    <property type="protein sequence ID" value="SSD60519.1"/>
    <property type="molecule type" value="Genomic_DNA"/>
</dbReference>
<dbReference type="GO" id="GO:0005634">
    <property type="term" value="C:nucleus"/>
    <property type="evidence" value="ECO:0007669"/>
    <property type="project" value="TreeGrafter"/>
</dbReference>
<dbReference type="AlphaFoldDB" id="A0A376B7G9"/>
<dbReference type="InterPro" id="IPR038336">
    <property type="entry name" value="NET_sf"/>
</dbReference>
<feature type="region of interest" description="Disordered" evidence="3">
    <location>
        <begin position="631"/>
        <end position="694"/>
    </location>
</feature>
<dbReference type="GO" id="GO:0000785">
    <property type="term" value="C:chromatin"/>
    <property type="evidence" value="ECO:0007669"/>
    <property type="project" value="TreeGrafter"/>
</dbReference>
<dbReference type="PROSITE" id="PS51525">
    <property type="entry name" value="NET"/>
    <property type="match status" value="1"/>
</dbReference>
<feature type="domain" description="Bromo" evidence="4">
    <location>
        <begin position="281"/>
        <end position="353"/>
    </location>
</feature>
<dbReference type="CDD" id="cd05499">
    <property type="entry name" value="Bromo_BDF1_2_II"/>
    <property type="match status" value="1"/>
</dbReference>
<dbReference type="InterPro" id="IPR027353">
    <property type="entry name" value="NET_dom"/>
</dbReference>
<dbReference type="PRINTS" id="PR00503">
    <property type="entry name" value="BROMODOMAIN"/>
</dbReference>
<feature type="region of interest" description="Disordered" evidence="3">
    <location>
        <begin position="549"/>
        <end position="589"/>
    </location>
</feature>
<feature type="compositionally biased region" description="Basic residues" evidence="3">
    <location>
        <begin position="676"/>
        <end position="688"/>
    </location>
</feature>
<feature type="compositionally biased region" description="Basic and acidic residues" evidence="3">
    <location>
        <begin position="41"/>
        <end position="50"/>
    </location>
</feature>
<dbReference type="InterPro" id="IPR036427">
    <property type="entry name" value="Bromodomain-like_sf"/>
</dbReference>
<keyword evidence="7" id="KW-1185">Reference proteome</keyword>
<evidence type="ECO:0008006" key="8">
    <source>
        <dbReference type="Google" id="ProtNLM"/>
    </source>
</evidence>
<dbReference type="Pfam" id="PF00439">
    <property type="entry name" value="Bromodomain"/>
    <property type="match status" value="2"/>
</dbReference>
<reference evidence="7" key="1">
    <citation type="submission" date="2018-06" db="EMBL/GenBank/DDBJ databases">
        <authorList>
            <person name="Guldener U."/>
        </authorList>
    </citation>
    <scope>NUCLEOTIDE SEQUENCE [LARGE SCALE GENOMIC DNA]</scope>
    <source>
        <strain evidence="7">UTAD17</strain>
    </source>
</reference>